<evidence type="ECO:0000313" key="4">
    <source>
        <dbReference type="Proteomes" id="UP000324800"/>
    </source>
</evidence>
<dbReference type="Pfam" id="PF00076">
    <property type="entry name" value="RRM_1"/>
    <property type="match status" value="1"/>
</dbReference>
<gene>
    <name evidence="3" type="ORF">EZS28_043723</name>
</gene>
<dbReference type="SUPFAM" id="SSF54928">
    <property type="entry name" value="RNA-binding domain, RBD"/>
    <property type="match status" value="1"/>
</dbReference>
<name>A0A5J4TS10_9EUKA</name>
<comment type="caution">
    <text evidence="3">The sequence shown here is derived from an EMBL/GenBank/DDBJ whole genome shotgun (WGS) entry which is preliminary data.</text>
</comment>
<feature type="non-terminal residue" evidence="3">
    <location>
        <position position="1"/>
    </location>
</feature>
<dbReference type="InterPro" id="IPR000504">
    <property type="entry name" value="RRM_dom"/>
</dbReference>
<dbReference type="Proteomes" id="UP000324800">
    <property type="component" value="Unassembled WGS sequence"/>
</dbReference>
<dbReference type="Gene3D" id="3.30.70.330">
    <property type="match status" value="1"/>
</dbReference>
<dbReference type="SMART" id="SM00360">
    <property type="entry name" value="RRM"/>
    <property type="match status" value="1"/>
</dbReference>
<sequence>QIVGNSIAGIVNILYCGAISTNHALPHPYYEELHQQDGIQKIFALFQQTTHQFSKNCSSTSLGFIFRSLKMTDPEMKEQIISHLKSIINHPDEETRNETNLALQCLNQNSDFNQQFSDEEQLNGATGQLFIYQFKENVTESWLKEHFEQFGKVISIFLPVSMEKLRGFGFVTMKEKEASLRAFNHWYLNQFVHLDIIENKSDFITSEASKHLSIERILTSKKTSTEQQLSKLQKLLIKFKTKSVIKLLVFFDYNQFIIINEKLKKCDSEIEFELLRILEVVFERIQQLPQIYTDYTRQKKVNILRNRF</sequence>
<dbReference type="PROSITE" id="PS50102">
    <property type="entry name" value="RRM"/>
    <property type="match status" value="1"/>
</dbReference>
<reference evidence="3 4" key="1">
    <citation type="submission" date="2019-03" db="EMBL/GenBank/DDBJ databases">
        <title>Single cell metagenomics reveals metabolic interactions within the superorganism composed of flagellate Streblomastix strix and complex community of Bacteroidetes bacteria on its surface.</title>
        <authorList>
            <person name="Treitli S.C."/>
            <person name="Kolisko M."/>
            <person name="Husnik F."/>
            <person name="Keeling P."/>
            <person name="Hampl V."/>
        </authorList>
    </citation>
    <scope>NUCLEOTIDE SEQUENCE [LARGE SCALE GENOMIC DNA]</scope>
    <source>
        <strain evidence="3">ST1C</strain>
    </source>
</reference>
<protein>
    <recommendedName>
        <fullName evidence="2">RRM domain-containing protein</fullName>
    </recommendedName>
</protein>
<evidence type="ECO:0000259" key="2">
    <source>
        <dbReference type="PROSITE" id="PS50102"/>
    </source>
</evidence>
<dbReference type="InterPro" id="IPR012677">
    <property type="entry name" value="Nucleotide-bd_a/b_plait_sf"/>
</dbReference>
<dbReference type="AlphaFoldDB" id="A0A5J4TS10"/>
<proteinExistence type="predicted"/>
<dbReference type="GO" id="GO:0003723">
    <property type="term" value="F:RNA binding"/>
    <property type="evidence" value="ECO:0007669"/>
    <property type="project" value="UniProtKB-UniRule"/>
</dbReference>
<dbReference type="EMBL" id="SNRW01026502">
    <property type="protein sequence ID" value="KAA6360750.1"/>
    <property type="molecule type" value="Genomic_DNA"/>
</dbReference>
<evidence type="ECO:0000313" key="3">
    <source>
        <dbReference type="EMBL" id="KAA6360750.1"/>
    </source>
</evidence>
<dbReference type="CDD" id="cd00590">
    <property type="entry name" value="RRM_SF"/>
    <property type="match status" value="1"/>
</dbReference>
<dbReference type="InterPro" id="IPR035979">
    <property type="entry name" value="RBD_domain_sf"/>
</dbReference>
<dbReference type="SUPFAM" id="SSF48371">
    <property type="entry name" value="ARM repeat"/>
    <property type="match status" value="1"/>
</dbReference>
<dbReference type="InterPro" id="IPR016024">
    <property type="entry name" value="ARM-type_fold"/>
</dbReference>
<organism evidence="3 4">
    <name type="scientific">Streblomastix strix</name>
    <dbReference type="NCBI Taxonomy" id="222440"/>
    <lineage>
        <taxon>Eukaryota</taxon>
        <taxon>Metamonada</taxon>
        <taxon>Preaxostyla</taxon>
        <taxon>Oxymonadida</taxon>
        <taxon>Streblomastigidae</taxon>
        <taxon>Streblomastix</taxon>
    </lineage>
</organism>
<evidence type="ECO:0000256" key="1">
    <source>
        <dbReference type="PROSITE-ProRule" id="PRU00176"/>
    </source>
</evidence>
<feature type="domain" description="RRM" evidence="2">
    <location>
        <begin position="127"/>
        <end position="201"/>
    </location>
</feature>
<accession>A0A5J4TS10</accession>
<keyword evidence="1" id="KW-0694">RNA-binding</keyword>